<reference evidence="1 2" key="1">
    <citation type="submission" date="2022-01" db="EMBL/GenBank/DDBJ databases">
        <authorList>
            <person name="Xiong W."/>
            <person name="Schranz E."/>
        </authorList>
    </citation>
    <scope>NUCLEOTIDE SEQUENCE [LARGE SCALE GENOMIC DNA]</scope>
</reference>
<evidence type="ECO:0000313" key="1">
    <source>
        <dbReference type="EMBL" id="CAH1429971.1"/>
    </source>
</evidence>
<gene>
    <name evidence="1" type="ORF">LVIROSA_LOCUS16788</name>
</gene>
<protein>
    <submittedName>
        <fullName evidence="1">Uncharacterized protein</fullName>
    </submittedName>
</protein>
<dbReference type="Proteomes" id="UP001157418">
    <property type="component" value="Unassembled WGS sequence"/>
</dbReference>
<keyword evidence="2" id="KW-1185">Reference proteome</keyword>
<proteinExistence type="predicted"/>
<sequence length="86" mass="9998">MTTKVLCCASQSKNMATKRSEGMGRKVRGRIWILPPETMVTLLKQNFMRNQHLRRWSFQTLFPISAAVSDRSLLLRNNDNEIEEES</sequence>
<dbReference type="EMBL" id="CAKMRJ010003280">
    <property type="protein sequence ID" value="CAH1429971.1"/>
    <property type="molecule type" value="Genomic_DNA"/>
</dbReference>
<name>A0AAU9MWZ3_9ASTR</name>
<dbReference type="AlphaFoldDB" id="A0AAU9MWZ3"/>
<evidence type="ECO:0000313" key="2">
    <source>
        <dbReference type="Proteomes" id="UP001157418"/>
    </source>
</evidence>
<accession>A0AAU9MWZ3</accession>
<comment type="caution">
    <text evidence="1">The sequence shown here is derived from an EMBL/GenBank/DDBJ whole genome shotgun (WGS) entry which is preliminary data.</text>
</comment>
<organism evidence="1 2">
    <name type="scientific">Lactuca virosa</name>
    <dbReference type="NCBI Taxonomy" id="75947"/>
    <lineage>
        <taxon>Eukaryota</taxon>
        <taxon>Viridiplantae</taxon>
        <taxon>Streptophyta</taxon>
        <taxon>Embryophyta</taxon>
        <taxon>Tracheophyta</taxon>
        <taxon>Spermatophyta</taxon>
        <taxon>Magnoliopsida</taxon>
        <taxon>eudicotyledons</taxon>
        <taxon>Gunneridae</taxon>
        <taxon>Pentapetalae</taxon>
        <taxon>asterids</taxon>
        <taxon>campanulids</taxon>
        <taxon>Asterales</taxon>
        <taxon>Asteraceae</taxon>
        <taxon>Cichorioideae</taxon>
        <taxon>Cichorieae</taxon>
        <taxon>Lactucinae</taxon>
        <taxon>Lactuca</taxon>
    </lineage>
</organism>